<dbReference type="EMBL" id="SRLO01002675">
    <property type="protein sequence ID" value="TNN32478.1"/>
    <property type="molecule type" value="Genomic_DNA"/>
</dbReference>
<comment type="caution">
    <text evidence="2">The sequence shown here is derived from an EMBL/GenBank/DDBJ whole genome shotgun (WGS) entry which is preliminary data.</text>
</comment>
<organism evidence="2 3">
    <name type="scientific">Liparis tanakae</name>
    <name type="common">Tanaka's snailfish</name>
    <dbReference type="NCBI Taxonomy" id="230148"/>
    <lineage>
        <taxon>Eukaryota</taxon>
        <taxon>Metazoa</taxon>
        <taxon>Chordata</taxon>
        <taxon>Craniata</taxon>
        <taxon>Vertebrata</taxon>
        <taxon>Euteleostomi</taxon>
        <taxon>Actinopterygii</taxon>
        <taxon>Neopterygii</taxon>
        <taxon>Teleostei</taxon>
        <taxon>Neoteleostei</taxon>
        <taxon>Acanthomorphata</taxon>
        <taxon>Eupercaria</taxon>
        <taxon>Perciformes</taxon>
        <taxon>Cottioidei</taxon>
        <taxon>Cottales</taxon>
        <taxon>Liparidae</taxon>
        <taxon>Liparis</taxon>
    </lineage>
</organism>
<keyword evidence="3" id="KW-1185">Reference proteome</keyword>
<reference evidence="2 3" key="1">
    <citation type="submission" date="2019-03" db="EMBL/GenBank/DDBJ databases">
        <title>First draft genome of Liparis tanakae, snailfish: a comprehensive survey of snailfish specific genes.</title>
        <authorList>
            <person name="Kim W."/>
            <person name="Song I."/>
            <person name="Jeong J.-H."/>
            <person name="Kim D."/>
            <person name="Kim S."/>
            <person name="Ryu S."/>
            <person name="Song J.Y."/>
            <person name="Lee S.K."/>
        </authorList>
    </citation>
    <scope>NUCLEOTIDE SEQUENCE [LARGE SCALE GENOMIC DNA]</scope>
    <source>
        <tissue evidence="2">Muscle</tissue>
    </source>
</reference>
<dbReference type="PANTHER" id="PTHR11731">
    <property type="entry name" value="PROTEASE FAMILY S9B,C DIPEPTIDYL-PEPTIDASE IV-RELATED"/>
    <property type="match status" value="1"/>
</dbReference>
<proteinExistence type="predicted"/>
<protein>
    <submittedName>
        <fullName evidence="2">Inactive dipeptidyl peptidase 10</fullName>
    </submittedName>
</protein>
<dbReference type="GO" id="GO:0006508">
    <property type="term" value="P:proteolysis"/>
    <property type="evidence" value="ECO:0007669"/>
    <property type="project" value="InterPro"/>
</dbReference>
<evidence type="ECO:0000259" key="1">
    <source>
        <dbReference type="Pfam" id="PF00326"/>
    </source>
</evidence>
<dbReference type="GO" id="GO:1901379">
    <property type="term" value="P:regulation of potassium ion transmembrane transport"/>
    <property type="evidence" value="ECO:0007669"/>
    <property type="project" value="TreeGrafter"/>
</dbReference>
<feature type="domain" description="Peptidase S9 prolyl oligopeptidase catalytic" evidence="1">
    <location>
        <begin position="32"/>
        <end position="145"/>
    </location>
</feature>
<name>A0A4Z2EUJ1_9TELE</name>
<dbReference type="InterPro" id="IPR029058">
    <property type="entry name" value="AB_hydrolase_fold"/>
</dbReference>
<dbReference type="InterPro" id="IPR001375">
    <property type="entry name" value="Peptidase_S9_cat"/>
</dbReference>
<accession>A0A4Z2EUJ1</accession>
<dbReference type="InterPro" id="IPR050278">
    <property type="entry name" value="Serine_Prot_S9B/DPPIV"/>
</dbReference>
<dbReference type="Proteomes" id="UP000314294">
    <property type="component" value="Unassembled WGS sequence"/>
</dbReference>
<sequence>MKNVQVILGLNSVPSHSDSAPGGQAVTDRFSLGWDSALVSSDGVLVARLDGRGSGFQGQRVLHEVHQRLGTVDVQDQIAAVERLVGLPYIDGSRVGVYGKAYGGFLSILLLLSHRSLFRCGVAVAPITNWRLHGITEPSSITHTYSFTLV</sequence>
<dbReference type="OrthoDB" id="16520at2759"/>
<dbReference type="GO" id="GO:0015459">
    <property type="term" value="F:potassium channel regulator activity"/>
    <property type="evidence" value="ECO:0007669"/>
    <property type="project" value="TreeGrafter"/>
</dbReference>
<evidence type="ECO:0000313" key="2">
    <source>
        <dbReference type="EMBL" id="TNN32478.1"/>
    </source>
</evidence>
<dbReference type="AlphaFoldDB" id="A0A4Z2EUJ1"/>
<dbReference type="GO" id="GO:0008076">
    <property type="term" value="C:voltage-gated potassium channel complex"/>
    <property type="evidence" value="ECO:0007669"/>
    <property type="project" value="TreeGrafter"/>
</dbReference>
<dbReference type="SUPFAM" id="SSF53474">
    <property type="entry name" value="alpha/beta-Hydrolases"/>
    <property type="match status" value="1"/>
</dbReference>
<dbReference type="Pfam" id="PF00326">
    <property type="entry name" value="Peptidase_S9"/>
    <property type="match status" value="1"/>
</dbReference>
<dbReference type="Gene3D" id="3.40.50.1820">
    <property type="entry name" value="alpha/beta hydrolase"/>
    <property type="match status" value="1"/>
</dbReference>
<dbReference type="PANTHER" id="PTHR11731:SF21">
    <property type="entry name" value="INACTIVE DIPEPTIDYL PEPTIDASE 10"/>
    <property type="match status" value="1"/>
</dbReference>
<evidence type="ECO:0000313" key="3">
    <source>
        <dbReference type="Proteomes" id="UP000314294"/>
    </source>
</evidence>
<gene>
    <name evidence="2" type="primary">DPP10_8</name>
    <name evidence="2" type="ORF">EYF80_057360</name>
</gene>
<dbReference type="GO" id="GO:0008236">
    <property type="term" value="F:serine-type peptidase activity"/>
    <property type="evidence" value="ECO:0007669"/>
    <property type="project" value="InterPro"/>
</dbReference>